<dbReference type="KEGG" id="lfo:LMK00_06750"/>
<evidence type="ECO:0000313" key="1">
    <source>
        <dbReference type="EMBL" id="USJ19530.1"/>
    </source>
</evidence>
<protein>
    <recommendedName>
        <fullName evidence="3">Phage protein</fullName>
    </recommendedName>
</protein>
<proteinExistence type="predicted"/>
<dbReference type="Proteomes" id="UP001056730">
    <property type="component" value="Chromosome"/>
</dbReference>
<organism evidence="1 2">
    <name type="scientific">Lactococcus formosensis</name>
    <dbReference type="NCBI Taxonomy" id="1281486"/>
    <lineage>
        <taxon>Bacteria</taxon>
        <taxon>Bacillati</taxon>
        <taxon>Bacillota</taxon>
        <taxon>Bacilli</taxon>
        <taxon>Lactobacillales</taxon>
        <taxon>Streptococcaceae</taxon>
        <taxon>Lactococcus</taxon>
    </lineage>
</organism>
<sequence length="130" mass="15081">MDKEALKTKLKLLQRPKNPENEDYMKDYNDTLDFVLDKVLNDVSLYTHIEIKELPDSIFQTIIMMASNLIDSFGLINDEEINKDEGIKQISEGDTSVTYIDRGTRVQQALEASSIERNFRRALNTIRRLL</sequence>
<evidence type="ECO:0008006" key="3">
    <source>
        <dbReference type="Google" id="ProtNLM"/>
    </source>
</evidence>
<reference evidence="1" key="1">
    <citation type="journal article" date="2022" name="Front. Microbiol.">
        <title>Feed Insects as a Reservoir of Granadaene-Producing Lactococci.</title>
        <authorList>
            <person name="Neuzil-Bunesova V."/>
            <person name="Ramirez Garcia A."/>
            <person name="Modrackova N."/>
            <person name="Makovska M."/>
            <person name="Sabolova M."/>
            <person name="Sproer C."/>
            <person name="Bunk B."/>
            <person name="Blom J."/>
            <person name="Schwab C."/>
        </authorList>
    </citation>
    <scope>NUCLEOTIDE SEQUENCE</scope>
    <source>
        <strain evidence="1">I4/6O</strain>
    </source>
</reference>
<name>A0A9Q8Y021_9LACT</name>
<evidence type="ECO:0000313" key="2">
    <source>
        <dbReference type="Proteomes" id="UP001056730"/>
    </source>
</evidence>
<dbReference type="EMBL" id="CP086395">
    <property type="protein sequence ID" value="USJ19530.1"/>
    <property type="molecule type" value="Genomic_DNA"/>
</dbReference>
<dbReference type="RefSeq" id="WP_252175084.1">
    <property type="nucleotide sequence ID" value="NZ_CP086395.1"/>
</dbReference>
<dbReference type="AlphaFoldDB" id="A0A9Q8Y021"/>
<accession>A0A9Q8Y021</accession>
<gene>
    <name evidence="1" type="ORF">LMK00_06750</name>
</gene>